<feature type="domain" description="PDZ" evidence="27">
    <location>
        <begin position="895"/>
        <end position="981"/>
    </location>
</feature>
<evidence type="ECO:0000256" key="12">
    <source>
        <dbReference type="ARBA" id="ARBA00023212"/>
    </source>
</evidence>
<evidence type="ECO:0000256" key="19">
    <source>
        <dbReference type="PIRNR" id="PIRNR000933"/>
    </source>
</evidence>
<dbReference type="PROSITE" id="PS50106">
    <property type="entry name" value="PDZ"/>
    <property type="match status" value="5"/>
</dbReference>
<feature type="compositionally biased region" description="Basic and acidic residues" evidence="23">
    <location>
        <begin position="1820"/>
        <end position="1831"/>
    </location>
</feature>
<dbReference type="GO" id="GO:0005634">
    <property type="term" value="C:nucleus"/>
    <property type="evidence" value="ECO:0007669"/>
    <property type="project" value="UniProtKB-SubCell"/>
</dbReference>
<dbReference type="CDD" id="cd14597">
    <property type="entry name" value="PTPc-N13"/>
    <property type="match status" value="1"/>
</dbReference>
<dbReference type="CDD" id="cd17195">
    <property type="entry name" value="FERM_F1_PTPN13"/>
    <property type="match status" value="1"/>
</dbReference>
<feature type="domain" description="PDZ" evidence="27">
    <location>
        <begin position="1679"/>
        <end position="1755"/>
    </location>
</feature>
<dbReference type="CDD" id="cd14473">
    <property type="entry name" value="FERM_B-lobe"/>
    <property type="match status" value="1"/>
</dbReference>
<feature type="compositionally biased region" description="Basic and acidic residues" evidence="23">
    <location>
        <begin position="189"/>
        <end position="205"/>
    </location>
</feature>
<dbReference type="FunFam" id="2.30.29.30:FF:000107">
    <property type="entry name" value="Tyrosine-protein phosphatase non-receptor type 13"/>
    <property type="match status" value="1"/>
</dbReference>
<evidence type="ECO:0000256" key="22">
    <source>
        <dbReference type="SAM" id="Coils"/>
    </source>
</evidence>
<keyword evidence="14" id="KW-0966">Cell projection</keyword>
<dbReference type="InterPro" id="IPR036034">
    <property type="entry name" value="PDZ_sf"/>
</dbReference>
<keyword evidence="12 19" id="KW-0206">Cytoskeleton</keyword>
<dbReference type="Ensembl" id="ENSRNOT00000119111.2">
    <property type="protein sequence ID" value="ENSRNOP00000087844.1"/>
    <property type="gene ID" value="ENSRNOG00000002061.9"/>
</dbReference>
<dbReference type="InterPro" id="IPR018980">
    <property type="entry name" value="FERM_PH-like_C"/>
</dbReference>
<dbReference type="GeneTree" id="ENSGT00940000155133"/>
<feature type="compositionally biased region" description="Basic and acidic residues" evidence="23">
    <location>
        <begin position="1450"/>
        <end position="1467"/>
    </location>
</feature>
<feature type="binding site" evidence="21">
    <location>
        <position position="2234"/>
    </location>
    <ligand>
        <name>substrate</name>
    </ligand>
</feature>
<dbReference type="SUPFAM" id="SSF50729">
    <property type="entry name" value="PH domain-like"/>
    <property type="match status" value="1"/>
</dbReference>
<keyword evidence="30" id="KW-1185">Reference proteome</keyword>
<dbReference type="CDD" id="cd06696">
    <property type="entry name" value="PDZ4_PTPN13-like"/>
    <property type="match status" value="1"/>
</dbReference>
<evidence type="ECO:0000256" key="5">
    <source>
        <dbReference type="ARBA" id="ARBA00013064"/>
    </source>
</evidence>
<dbReference type="InterPro" id="IPR019749">
    <property type="entry name" value="Band_41_domain"/>
</dbReference>
<dbReference type="InterPro" id="IPR052074">
    <property type="entry name" value="NonRcpt_TyrProt_Phosphatase"/>
</dbReference>
<dbReference type="Gene3D" id="3.90.190.10">
    <property type="entry name" value="Protein tyrosine phosphatase superfamily"/>
    <property type="match status" value="1"/>
</dbReference>
<dbReference type="InterPro" id="IPR000299">
    <property type="entry name" value="FERM_domain"/>
</dbReference>
<feature type="binding site" evidence="21">
    <location>
        <begin position="2190"/>
        <end position="2196"/>
    </location>
    <ligand>
        <name>substrate</name>
    </ligand>
</feature>
<dbReference type="Pfam" id="PF00102">
    <property type="entry name" value="Y_phosphatase"/>
    <property type="match status" value="1"/>
</dbReference>
<sequence length="2266" mass="249732">MHVSLAEALEVRGGPLQEEEIWAVLNQSAESLQEVFRRVSIADPAALGFIISPWSLLLLPSGSVSFTDENVCSQDLRAFTAPEVLQSHSLTSLSDVEKVHIYSLGMTLYWGADHEVPQSQPIKLGDHLNSILLGMCEDVLYARVSVRTVLDACSAHIRNSNCAPSFSYVKQLVKLVLGNISGTDPLSHSSEEKPDRSQAIRDRLRGKGLPIGRSSTSDALDTHKAPLSQQTFLNKGLSKSMGFLSVRDTQEEEDYSKEIPSDNNSRHEDSEPFSSPYQFKTSSPHIDVLSKKKTWASSMDLLCAADRDLSGEIGRYQHCDPETGTGRTSITSRKKEGRYSDGSIALDVFGPQKAEPVIHSRELPASSAVSSALDRIRERQKKLQVLREAMNVEEPVRRYKTYHSDLFSTSSESPSIISSDSDFRQVRKSEASKRFESSSGLPGVDDTVQSRPSRQYETSLEGSLINQEMMLRRQEEEMMQLQARMALRQSRLSLYPGDTIKTSMLDISRDPLREMALETAMTQRKLRNFFGPEFVKTTVEPFASLDLPRSILLQTKKGKSEEQRKKVNIMLLSGQRLELTCDTKTVCRDVFDMVVAHIGLVEHHLFALATLKENEYFFVDPDLKLTKVAPEGWKEEPKRKGKAAVDFTLFFRIKFFMDDVSLIQHSLTCHQYYLQLRKDLLEERIHCDDEASLLLASLALQAEYGDYQPEVHGLSYFRLEHYLPARVMEKLDMSYIKEELPKLHNTYAGASEKETELEFLKVCQRLTEYGVHFHRVHPEKKSQTGILLGVCSKGVLVFEVHNGVRALVLRFPWRETKKISFSKKKITLQNTSDGIKHAFQTDSSKACQYLLQLCSSQHKFQLQMRARQSNQDAQDLDSLHKRWSTVSSPEREITLVNLKKDLKHGLGFQIVGGGKMGRLDLGVFISAVTPGGPADLDGCLKPGDRLISVNSVSLEGVSHHAAVDILQNAPEDVTLVISQPKEKPTKVPSTPVHFANGMKNYTKKPSSMQDSAMDPSEDQPWPRGPLRHVPESPFGLSSGLREGSLSSQDSRTESASLSQSHVNGFFTSHLGDRGWQEPQHSSPSPPVTSKITEKTFSDSYRSPARRQGTCDVTELPGCADSDIDDPTYSSSQDRQAPKQEPSSPLKASDKMSFAAFPGPSPEPGDAFEVELAKTDGSLGISVTGGVNTSVRHGGIYVKAVIPNGAAETDGRIHKGDRVLAVNGVSLEGATHKQAVETLRNTGQVVHLLLEKGQSPTSRERDPASPRCPTPDQDAQSQAPEKMEKQTAHVKDYSFVTEDNTFEVKLFKNSSGLGFSFSREDNLTPELINGSIVRVKKLFPGQPAAESGKINVGDVILKVNGAPLKGLSQQDVISALRGTAPEVSLLLCRPAPGVLPEVNTALLTPLHSPAHAFLNSRKEHSQPSPLSVEQCASSDENGLSGQSKRQCKPPSRRESYSDHSDSGEEESVRAAAKMPNVIPLSAFAPEALRSQGEPASTMFYLPRKIPGKPESESSRLPHPLDVSPGQIRQPPAECAPSDSPGKHLTHLASQLHKEENMTALKNDLGNHLEDSELEVELLITLVKSEKGSLGFTVTKGSQSIGCYVHDVIQDPAKGDGRLRPGDRLVKVNDADVTNMTHTDAVNLLRAAPKTVRLVIGRILELPRMPVFPHLLPDITVTCHGEELGFSLSGGRGSPHGVVYISDINPRSAAAVDCSLQLLDIIHYVNGVSTHGMTLEEANRALDLSLPSVVLKVTRDGCPVVPCSTRSAISALRPLEANGLSSMEPYGQPALTPKKSFSKVNGDGASGAMCPGGKGLSSPRKKSADLMEARESDSRDDDVYDDPQEAEVIQSLLDVVDEEAQNLLNQTKASRRACSPDPLRTNGEASEDGEDTDCDGSPLPEDVPESVNGGGGKACFASLIQASQEEKPVKEEATQESRESTTETTDREDSSKDPLFLTNEELAALPVVRVPPSGKYTGTQLQATIRTLQGLLDQGIPSKELENLQELKPLDQCLIGQTKENRRKNRYKNILPYDTTRVPLGDEGGYINASFIRIPVGTQEFVYIACQGPLPTTVGDFWQMVWEQNSTVIAMMTQEVEGEKIKCQRYWPSILGTTTMANERLRLALLRMQQLKGFVVRVMALEDIQTGEVRHISHLNFTAWPDHDTPSHPEDLLTFISYMRHIRRSGPVITHCSAGIGRSGTLICIDVVLGLISQDLEFDISDLVRCMRLQRHGMVQTEGQYVFCYQVVLYVLTHLQAEEQKAQPGLPQ</sequence>
<dbReference type="Gene3D" id="2.30.29.30">
    <property type="entry name" value="Pleckstrin-homology domain (PH domain)/Phosphotyrosine-binding domain (PTB)"/>
    <property type="match status" value="1"/>
</dbReference>
<dbReference type="FunFam" id="1.20.80.10:FF:000011">
    <property type="entry name" value="Tyrosine-protein phosphatase non-receptor type 13"/>
    <property type="match status" value="1"/>
</dbReference>
<dbReference type="FunFam" id="2.30.42.10:FF:000129">
    <property type="entry name" value="Tyrosine-protein phosphatase non-receptor type 13"/>
    <property type="match status" value="1"/>
</dbReference>
<dbReference type="EC" id="3.1.3.48" evidence="5 19"/>
<feature type="region of interest" description="Disordered" evidence="23">
    <location>
        <begin position="1250"/>
        <end position="1286"/>
    </location>
</feature>
<dbReference type="PIRSF" id="PIRSF000933">
    <property type="entry name" value="Tyr-Ptase_nr13"/>
    <property type="match status" value="1"/>
</dbReference>
<feature type="compositionally biased region" description="Polar residues" evidence="23">
    <location>
        <begin position="1053"/>
        <end position="1066"/>
    </location>
</feature>
<evidence type="ECO:0000256" key="15">
    <source>
        <dbReference type="ARBA" id="ARBA00051722"/>
    </source>
</evidence>
<feature type="compositionally biased region" description="Acidic residues" evidence="23">
    <location>
        <begin position="1883"/>
        <end position="1892"/>
    </location>
</feature>
<dbReference type="GO" id="GO:0004725">
    <property type="term" value="F:protein tyrosine phosphatase activity"/>
    <property type="evidence" value="ECO:0007669"/>
    <property type="project" value="UniProtKB-UniRule"/>
</dbReference>
<protein>
    <recommendedName>
        <fullName evidence="18 19">Tyrosine-protein phosphatase non-receptor type 13</fullName>
        <ecNumber evidence="5 19">3.1.3.48</ecNumber>
    </recommendedName>
</protein>
<dbReference type="Pfam" id="PF00373">
    <property type="entry name" value="FERM_M"/>
    <property type="match status" value="1"/>
</dbReference>
<organism evidence="29 30">
    <name type="scientific">Rattus norvegicus</name>
    <name type="common">Rat</name>
    <dbReference type="NCBI Taxonomy" id="10116"/>
    <lineage>
        <taxon>Eukaryota</taxon>
        <taxon>Metazoa</taxon>
        <taxon>Chordata</taxon>
        <taxon>Craniata</taxon>
        <taxon>Vertebrata</taxon>
        <taxon>Euteleostomi</taxon>
        <taxon>Mammalia</taxon>
        <taxon>Eutheria</taxon>
        <taxon>Euarchontoglires</taxon>
        <taxon>Glires</taxon>
        <taxon>Rodentia</taxon>
        <taxon>Myomorpha</taxon>
        <taxon>Muroidea</taxon>
        <taxon>Muridae</taxon>
        <taxon>Murinae</taxon>
        <taxon>Rattus</taxon>
    </lineage>
</organism>
<evidence type="ECO:0000256" key="11">
    <source>
        <dbReference type="ARBA" id="ARBA00023054"/>
    </source>
</evidence>
<accession>A0A8I6A6L8</accession>
<dbReference type="FunFam" id="2.30.42.10:FF:000084">
    <property type="entry name" value="Tyrosine-protein phosphatase non-receptor type 13"/>
    <property type="match status" value="1"/>
</dbReference>
<dbReference type="FunFam" id="2.30.42.10:FF:000105">
    <property type="entry name" value="Tyrosine-protein phosphatase non-receptor type 13"/>
    <property type="match status" value="1"/>
</dbReference>
<feature type="compositionally biased region" description="Polar residues" evidence="23">
    <location>
        <begin position="1078"/>
        <end position="1090"/>
    </location>
</feature>
<dbReference type="GO" id="GO:0030027">
    <property type="term" value="C:lamellipodium"/>
    <property type="evidence" value="ECO:0007669"/>
    <property type="project" value="UniProtKB-SubCell"/>
</dbReference>
<feature type="region of interest" description="Disordered" evidence="23">
    <location>
        <begin position="978"/>
        <end position="1165"/>
    </location>
</feature>
<feature type="domain" description="PDZ" evidence="27">
    <location>
        <begin position="1168"/>
        <end position="1253"/>
    </location>
</feature>
<keyword evidence="6 19" id="KW-0963">Cytoplasm</keyword>
<dbReference type="InterPro" id="IPR001478">
    <property type="entry name" value="PDZ"/>
</dbReference>
<dbReference type="InterPro" id="IPR029071">
    <property type="entry name" value="Ubiquitin-like_domsf"/>
</dbReference>
<dbReference type="InterPro" id="IPR003595">
    <property type="entry name" value="Tyr_Pase_cat"/>
</dbReference>
<dbReference type="SUPFAM" id="SSF52799">
    <property type="entry name" value="(Phosphotyrosine protein) phosphatases II"/>
    <property type="match status" value="1"/>
</dbReference>
<dbReference type="SMART" id="SM00750">
    <property type="entry name" value="KIND"/>
    <property type="match status" value="1"/>
</dbReference>
<evidence type="ECO:0000256" key="13">
    <source>
        <dbReference type="ARBA" id="ARBA00023242"/>
    </source>
</evidence>
<dbReference type="AGR" id="RGD:1563360"/>
<evidence type="ECO:0000259" key="24">
    <source>
        <dbReference type="PROSITE" id="PS50055"/>
    </source>
</evidence>
<dbReference type="Pfam" id="PF00595">
    <property type="entry name" value="PDZ"/>
    <property type="match status" value="5"/>
</dbReference>
<dbReference type="InterPro" id="IPR029021">
    <property type="entry name" value="Prot-tyrosine_phosphatase-like"/>
</dbReference>
<dbReference type="SUPFAM" id="SSF50156">
    <property type="entry name" value="PDZ domain-like"/>
    <property type="match status" value="5"/>
</dbReference>
<feature type="compositionally biased region" description="Basic and acidic residues" evidence="23">
    <location>
        <begin position="1922"/>
        <end position="1950"/>
    </location>
</feature>
<keyword evidence="11 22" id="KW-0175">Coiled coil</keyword>
<evidence type="ECO:0000256" key="3">
    <source>
        <dbReference type="ARBA" id="ARBA00004510"/>
    </source>
</evidence>
<feature type="domain" description="FERM" evidence="26">
    <location>
        <begin position="565"/>
        <end position="865"/>
    </location>
</feature>
<reference evidence="29" key="3">
    <citation type="submission" date="2025-09" db="UniProtKB">
        <authorList>
            <consortium name="Ensembl"/>
        </authorList>
    </citation>
    <scope>IDENTIFICATION</scope>
    <source>
        <strain evidence="29">Brown Norway</strain>
    </source>
</reference>
<comment type="subcellular location">
    <subcellularLocation>
        <location evidence="3">Cell projection</location>
        <location evidence="3">Lamellipodium</location>
    </subcellularLocation>
    <subcellularLocation>
        <location evidence="2 19">Cytoplasm</location>
        <location evidence="2 19">Cytoskeleton</location>
    </subcellularLocation>
    <subcellularLocation>
        <location evidence="1">Nucleus</location>
    </subcellularLocation>
</comment>
<dbReference type="FunFam" id="2.30.42.10:FF:000174">
    <property type="entry name" value="Tyrosine-protein phosphatase non-receptor type 13"/>
    <property type="match status" value="1"/>
</dbReference>
<dbReference type="InterPro" id="IPR018979">
    <property type="entry name" value="FERM_N"/>
</dbReference>
<evidence type="ECO:0000256" key="18">
    <source>
        <dbReference type="ARBA" id="ARBA00072465"/>
    </source>
</evidence>
<evidence type="ECO:0000256" key="2">
    <source>
        <dbReference type="ARBA" id="ARBA00004245"/>
    </source>
</evidence>
<dbReference type="SMART" id="SM00194">
    <property type="entry name" value="PTPc"/>
    <property type="match status" value="1"/>
</dbReference>
<feature type="region of interest" description="Disordered" evidence="23">
    <location>
        <begin position="1865"/>
        <end position="1950"/>
    </location>
</feature>
<reference evidence="29" key="2">
    <citation type="submission" date="2025-08" db="UniProtKB">
        <authorList>
            <consortium name="Ensembl"/>
        </authorList>
    </citation>
    <scope>IDENTIFICATION</scope>
    <source>
        <strain evidence="29">Brown Norway</strain>
    </source>
</reference>
<dbReference type="PANTHER" id="PTHR46900">
    <property type="entry name" value="TYROSINE-PROTEIN PHOSPHATASE NON-RECEPTOR TYPE 13"/>
    <property type="match status" value="1"/>
</dbReference>
<feature type="domain" description="Tyrosine-protein phosphatase" evidence="24">
    <location>
        <begin position="1995"/>
        <end position="2249"/>
    </location>
</feature>
<dbReference type="FunFam" id="3.90.190.10:FF:000034">
    <property type="entry name" value="Tyrosine-protein phosphatase non-receptor type 13"/>
    <property type="match status" value="1"/>
</dbReference>
<feature type="compositionally biased region" description="Polar residues" evidence="23">
    <location>
        <begin position="1421"/>
        <end position="1443"/>
    </location>
</feature>
<keyword evidence="7" id="KW-0597">Phosphoprotein</keyword>
<comment type="subunit">
    <text evidence="17">Interacts (via the first PDZ domain) with PLEKHA1 and PLEKHA2. Interacts (via the second PDZ domain) with TNFRSF6 (Fas receptor) (via C-terminus). Interacts (via the second PDZ domain) with TRIP6 (via the third LIM domain and C-terminus). Interacts (via the third PDZ domain) with NGFR (via C-terminal SVP motif) and PKN2 (via C-terminus). Interacts (via the second or fourth PDZ domains) with PDLIM4 (via C-terminus only or via combined C-terminus and LIM domain, but not LIM domain only). Found in a complex with PDLIM4 and TRIP6. Interacts with PDLIM4; this interaction results in dephosphorylation of SRC 'Tyr-419' by this protein leading to its inactivation. Interacts with BRD7. Interacts with RAPGEF6. Interacts with ARHGAP29. Interacts with PIK3R2; dephosphorylates PIK3R2. Interacts with FBXL2. Interacts (via the FERM domain) with ENTR1. Found in a complex with ENTR1, PTPN13 and GIT1.</text>
</comment>
<dbReference type="FunFam" id="2.30.42.10:FF:000086">
    <property type="entry name" value="Tyrosine-protein phosphatase non-receptor type 13"/>
    <property type="match status" value="1"/>
</dbReference>
<keyword evidence="10 19" id="KW-0904">Protein phosphatase</keyword>
<dbReference type="CDD" id="cd06695">
    <property type="entry name" value="PDZ3_PTPN13_FRMPD2-like"/>
    <property type="match status" value="1"/>
</dbReference>
<dbReference type="Gene3D" id="2.30.42.10">
    <property type="match status" value="5"/>
</dbReference>
<dbReference type="SUPFAM" id="SSF54236">
    <property type="entry name" value="Ubiquitin-like"/>
    <property type="match status" value="1"/>
</dbReference>
<dbReference type="CDD" id="cd23072">
    <property type="entry name" value="PDZ1_PTPN13-like"/>
    <property type="match status" value="1"/>
</dbReference>
<dbReference type="Gene3D" id="3.10.20.90">
    <property type="entry name" value="Phosphatidylinositol 3-kinase Catalytic Subunit, Chain A, domain 1"/>
    <property type="match status" value="1"/>
</dbReference>
<evidence type="ECO:0000256" key="9">
    <source>
        <dbReference type="ARBA" id="ARBA00022801"/>
    </source>
</evidence>
<evidence type="ECO:0000256" key="8">
    <source>
        <dbReference type="ARBA" id="ARBA00022737"/>
    </source>
</evidence>
<dbReference type="InterPro" id="IPR000242">
    <property type="entry name" value="PTP_cat"/>
</dbReference>
<evidence type="ECO:0000256" key="7">
    <source>
        <dbReference type="ARBA" id="ARBA00022553"/>
    </source>
</evidence>
<dbReference type="Pfam" id="PF09379">
    <property type="entry name" value="FERM_N"/>
    <property type="match status" value="1"/>
</dbReference>
<dbReference type="SUPFAM" id="SSF47031">
    <property type="entry name" value="Second domain of FERM"/>
    <property type="match status" value="1"/>
</dbReference>
<dbReference type="Gene3D" id="1.10.510.10">
    <property type="entry name" value="Transferase(Phosphotransferase) domain 1"/>
    <property type="match status" value="1"/>
</dbReference>
<evidence type="ECO:0000256" key="23">
    <source>
        <dbReference type="SAM" id="MobiDB-lite"/>
    </source>
</evidence>
<feature type="region of interest" description="Disordered" evidence="23">
    <location>
        <begin position="429"/>
        <end position="461"/>
    </location>
</feature>
<feature type="domain" description="KIND" evidence="28">
    <location>
        <begin position="3"/>
        <end position="190"/>
    </location>
</feature>
<dbReference type="PRINTS" id="PR00700">
    <property type="entry name" value="PRTYPHPHTASE"/>
</dbReference>
<feature type="domain" description="Tyrosine specific protein phosphatases" evidence="25">
    <location>
        <begin position="2171"/>
        <end position="2240"/>
    </location>
</feature>
<feature type="region of interest" description="Disordered" evidence="23">
    <location>
        <begin position="248"/>
        <end position="281"/>
    </location>
</feature>
<evidence type="ECO:0000256" key="16">
    <source>
        <dbReference type="ARBA" id="ARBA00058792"/>
    </source>
</evidence>
<dbReference type="SMART" id="SM00228">
    <property type="entry name" value="PDZ"/>
    <property type="match status" value="5"/>
</dbReference>
<dbReference type="SMART" id="SM01196">
    <property type="entry name" value="FERM_C"/>
    <property type="match status" value="1"/>
</dbReference>
<dbReference type="CDD" id="cd06792">
    <property type="entry name" value="PDZ2-PTPN13_FRMPD2-like"/>
    <property type="match status" value="1"/>
</dbReference>
<dbReference type="InterPro" id="IPR011993">
    <property type="entry name" value="PH-like_dom_sf"/>
</dbReference>
<proteinExistence type="inferred from homology"/>
<evidence type="ECO:0000256" key="10">
    <source>
        <dbReference type="ARBA" id="ARBA00022912"/>
    </source>
</evidence>
<dbReference type="InterPro" id="IPR012153">
    <property type="entry name" value="PTPN13"/>
</dbReference>
<comment type="catalytic activity">
    <reaction evidence="15 19">
        <text>O-phospho-L-tyrosyl-[protein] + H2O = L-tyrosyl-[protein] + phosphate</text>
        <dbReference type="Rhea" id="RHEA:10684"/>
        <dbReference type="Rhea" id="RHEA-COMP:10136"/>
        <dbReference type="Rhea" id="RHEA-COMP:20101"/>
        <dbReference type="ChEBI" id="CHEBI:15377"/>
        <dbReference type="ChEBI" id="CHEBI:43474"/>
        <dbReference type="ChEBI" id="CHEBI:46858"/>
        <dbReference type="ChEBI" id="CHEBI:61978"/>
        <dbReference type="EC" id="3.1.3.48"/>
    </reaction>
</comment>
<dbReference type="PROSITE" id="PS50057">
    <property type="entry name" value="FERM_3"/>
    <property type="match status" value="1"/>
</dbReference>
<evidence type="ECO:0000256" key="6">
    <source>
        <dbReference type="ARBA" id="ARBA00022490"/>
    </source>
</evidence>
<feature type="coiled-coil region" evidence="22">
    <location>
        <begin position="464"/>
        <end position="491"/>
    </location>
</feature>
<evidence type="ECO:0000259" key="25">
    <source>
        <dbReference type="PROSITE" id="PS50056"/>
    </source>
</evidence>
<evidence type="ECO:0000313" key="29">
    <source>
        <dbReference type="Ensembl" id="ENSRNOP00000087844.1"/>
    </source>
</evidence>
<dbReference type="InterPro" id="IPR011019">
    <property type="entry name" value="KIND_dom"/>
</dbReference>
<evidence type="ECO:0000256" key="4">
    <source>
        <dbReference type="ARBA" id="ARBA00009649"/>
    </source>
</evidence>
<feature type="compositionally biased region" description="Polar residues" evidence="23">
    <location>
        <begin position="447"/>
        <end position="461"/>
    </location>
</feature>
<evidence type="ECO:0000256" key="14">
    <source>
        <dbReference type="ARBA" id="ARBA00023273"/>
    </source>
</evidence>
<reference evidence="29" key="1">
    <citation type="submission" date="2024-01" db="EMBL/GenBank/DDBJ databases">
        <title>GRCr8: a new rat reference genome assembly contstructed from accurate long reads and long range scaffolding.</title>
        <authorList>
            <person name="Doris P.A."/>
            <person name="Kalbfleisch T."/>
            <person name="Li K."/>
            <person name="Howe K."/>
            <person name="Wood J."/>
        </authorList>
    </citation>
    <scope>NUCLEOTIDE SEQUENCE [LARGE SCALE GENOMIC DNA]</scope>
    <source>
        <strain evidence="29">Brown Norway</strain>
    </source>
</reference>
<dbReference type="SMART" id="SM00404">
    <property type="entry name" value="PTPc_motif"/>
    <property type="match status" value="1"/>
</dbReference>
<keyword evidence="9 19" id="KW-0378">Hydrolase</keyword>
<name>A0A8I6A6L8_RAT</name>
<dbReference type="Proteomes" id="UP000002494">
    <property type="component" value="Chromosome 14"/>
</dbReference>
<dbReference type="CDD" id="cd06697">
    <property type="entry name" value="PDZ5_PTPN13-like"/>
    <property type="match status" value="1"/>
</dbReference>
<dbReference type="FunFam" id="1.10.510.10:FF:000242">
    <property type="entry name" value="Tyrosine-protein phosphatase non-receptor type 13"/>
    <property type="match status" value="1"/>
</dbReference>
<dbReference type="PROSITE" id="PS51377">
    <property type="entry name" value="KIND"/>
    <property type="match status" value="1"/>
</dbReference>
<comment type="similarity">
    <text evidence="4 19">Belongs to the protein-tyrosine phosphatase family. Non-receptor class subfamily.</text>
</comment>
<gene>
    <name evidence="29 31" type="primary">Ptpn13</name>
</gene>
<feature type="compositionally biased region" description="Polar residues" evidence="23">
    <location>
        <begin position="272"/>
        <end position="281"/>
    </location>
</feature>
<dbReference type="GO" id="GO:0005856">
    <property type="term" value="C:cytoskeleton"/>
    <property type="evidence" value="ECO:0007669"/>
    <property type="project" value="UniProtKB-SubCell"/>
</dbReference>
<dbReference type="FunFam" id="3.10.20.90:FF:000082">
    <property type="entry name" value="Tyrosine-protein phosphatase non-receptor type 13"/>
    <property type="match status" value="1"/>
</dbReference>
<dbReference type="PROSITE" id="PS50055">
    <property type="entry name" value="TYR_PHOSPHATASE_PTP"/>
    <property type="match status" value="1"/>
</dbReference>
<feature type="compositionally biased region" description="Low complexity" evidence="23">
    <location>
        <begin position="1035"/>
        <end position="1047"/>
    </location>
</feature>
<evidence type="ECO:0000256" key="17">
    <source>
        <dbReference type="ARBA" id="ARBA00065356"/>
    </source>
</evidence>
<feature type="domain" description="PDZ" evidence="27">
    <location>
        <begin position="1302"/>
        <end position="1390"/>
    </location>
</feature>
<keyword evidence="13" id="KW-0539">Nucleus</keyword>
<dbReference type="Pfam" id="PF09380">
    <property type="entry name" value="FERM_C"/>
    <property type="match status" value="1"/>
</dbReference>
<dbReference type="InterPro" id="IPR019748">
    <property type="entry name" value="FERM_central"/>
</dbReference>
<dbReference type="InterPro" id="IPR014352">
    <property type="entry name" value="FERM/acyl-CoA-bd_prot_sf"/>
</dbReference>
<feature type="compositionally biased region" description="Basic and acidic residues" evidence="23">
    <location>
        <begin position="256"/>
        <end position="270"/>
    </location>
</feature>
<feature type="binding site" evidence="21">
    <location>
        <position position="2160"/>
    </location>
    <ligand>
        <name>substrate</name>
    </ligand>
</feature>
<dbReference type="SMART" id="SM00295">
    <property type="entry name" value="B41"/>
    <property type="match status" value="1"/>
</dbReference>
<dbReference type="PANTHER" id="PTHR46900:SF1">
    <property type="entry name" value="TYROSINE-PROTEIN PHOSPHATASE NON-RECEPTOR TYPE 13"/>
    <property type="match status" value="1"/>
</dbReference>
<keyword evidence="8" id="KW-0677">Repeat</keyword>
<dbReference type="GO" id="GO:0005737">
    <property type="term" value="C:cytoplasm"/>
    <property type="evidence" value="ECO:0007669"/>
    <property type="project" value="UniProtKB-UniRule"/>
</dbReference>
<dbReference type="InterPro" id="IPR000387">
    <property type="entry name" value="Tyr_Pase_dom"/>
</dbReference>
<comment type="function">
    <text evidence="19">Regulates negatively FAS-induced apoptosis and NGFR-mediated pro-apoptotic signaling.</text>
</comment>
<evidence type="ECO:0000256" key="1">
    <source>
        <dbReference type="ARBA" id="ARBA00004123"/>
    </source>
</evidence>
<feature type="region of interest" description="Disordered" evidence="23">
    <location>
        <begin position="1782"/>
        <end position="1840"/>
    </location>
</feature>
<feature type="region of interest" description="Disordered" evidence="23">
    <location>
        <begin position="183"/>
        <end position="225"/>
    </location>
</feature>
<evidence type="ECO:0000313" key="31">
    <source>
        <dbReference type="RGD" id="1563360"/>
    </source>
</evidence>
<evidence type="ECO:0000259" key="28">
    <source>
        <dbReference type="PROSITE" id="PS51377"/>
    </source>
</evidence>
<comment type="function">
    <text evidence="16">Tyrosine phosphatase which negatively regulates FAS-induced apoptosis and NGFR-mediated pro-apoptotic signaling. May regulate phosphoinositide 3-kinase (PI3K) signaling through dephosphorylation of PIK3R2.</text>
</comment>
<dbReference type="PRINTS" id="PR00935">
    <property type="entry name" value="BAND41"/>
</dbReference>
<dbReference type="Pfam" id="PF16599">
    <property type="entry name" value="PTN13_u3"/>
    <property type="match status" value="1"/>
</dbReference>
<evidence type="ECO:0000256" key="20">
    <source>
        <dbReference type="PIRSR" id="PIRSR000933-50"/>
    </source>
</evidence>
<evidence type="ECO:0000256" key="21">
    <source>
        <dbReference type="PIRSR" id="PIRSR000933-51"/>
    </source>
</evidence>
<dbReference type="InterPro" id="IPR035963">
    <property type="entry name" value="FERM_2"/>
</dbReference>
<feature type="domain" description="PDZ" evidence="27">
    <location>
        <begin position="1577"/>
        <end position="1658"/>
    </location>
</feature>
<evidence type="ECO:0000259" key="27">
    <source>
        <dbReference type="PROSITE" id="PS50106"/>
    </source>
</evidence>
<dbReference type="Gene3D" id="1.20.80.10">
    <property type="match status" value="1"/>
</dbReference>
<dbReference type="PROSITE" id="PS50056">
    <property type="entry name" value="TYR_PHOSPHATASE_2"/>
    <property type="match status" value="1"/>
</dbReference>
<feature type="active site" description="Phosphocysteine intermediate" evidence="20">
    <location>
        <position position="2190"/>
    </location>
</feature>
<evidence type="ECO:0000259" key="26">
    <source>
        <dbReference type="PROSITE" id="PS50057"/>
    </source>
</evidence>
<dbReference type="RGD" id="1563360">
    <property type="gene designation" value="Ptpn13"/>
</dbReference>
<evidence type="ECO:0000313" key="30">
    <source>
        <dbReference type="Proteomes" id="UP000002494"/>
    </source>
</evidence>
<feature type="region of interest" description="Disordered" evidence="23">
    <location>
        <begin position="1414"/>
        <end position="1468"/>
    </location>
</feature>